<dbReference type="Pfam" id="PF24682">
    <property type="entry name" value="OB_RRP5"/>
    <property type="match status" value="1"/>
</dbReference>
<sequence>MGKKRPPAGAIEEEETFVRGGGSGLAPVVERKLKEEAYAEAEADLLSGKKGGKRRKGGQAVAGGEGGDEEDAFFSGLALQGKLPKFVELLKFKNLSRGCKLWGAVIEVSPRELVVSLPHGLRGHVAYAEASDWLAGQSKAAAAAGAEAAGEDGAAAIAAAAAGKKRKAGTAAATEVVLPPLTDLFTIGQLVRGTVVALRSGSSGDSESAGKAGAKKAAAAEGGAGGAKKKRVDLSLRVSKMNAGLGPESLREGLALPACVSSVEDHGYLLALGVKGVSGFLPKKAAAAAGRALAPGMLLDVAVPPGGAPKPAGGGGSVLGVVCAPEAVAMAVAREWEGLNIGSLLPGQLVAARVRNVLSDGLLCSFLTYFSGTVDPFHLGADLAADWRKQFSPNQRLRARILYVDPASKRVALTLHRHLISASLPVNFPMLGQVDVRPGMPVSGTVSRVEEYGLLVALTSSIRALVPVLHASDVGTAKALRKFKAGQTVAGKVLTVDPATKKVTMTLKPSLVGSKLPPIARTQDAVPGGRSHGVVTGARDFGVFVSFFGGVTGLAHVSECGLAADQKPPEAFQAGQVVKCRVLGADPSRKGLKLSLVTKPKKAAAAAAETEAAPLAAAAAPGAAGEPAPGGSEAGGSSEAAAAAALASYQAGELVEGTVAAVHTKEVDGEAVPAYFELSVSSAGGGSDKAAAAGRLEVAHLADHPAAAAALVAALTVGSRLGPLLVLQRLENVKQLRLTRKASLLTAAAAGLLPSAVEAVAEGALLAGYVASVTSGAVFVRFLDGLTGRAGLAQLSDTFVSDPHLFFREGQSVRATVVDAQRQRFSVALKQSLCGSRDAAYLQSLFSDLEAAEALSNDAADVDWAAFAIGGIAPGEVHEAKGYGLICDLEAHADVVGLVAPHQMPAGASREPGTSVRAVVLDANKREGVVDLSLQPRLVAAAQAAAAAADAETAPKKKKQKKAAVGGKAAAAAELKEGQRLECKVELVKEEAGYCVVTLPAADGSPTGSPLLGFLPTTDFNLQYQQHQQPPRPGDSLTASVAALPSPATGGRLLLAAPVGGKPVKPAAAAGGTGAAKRPQSDKQQAQRMQQHATGSCVEATVGAVHALHADLDLDKLAVAVLGRVTTAEGRRHSVLECSSRPEAVSAARAGQALPRHPCPALAALRPGQQLQGYVQDVQQGHVWCAFSPSVRGRAFATQAASSIEECERLGKRFKPGQPVQATVVHVDKKRKALDVSLLPAAPEAASEAAAAGAPAPGTVALGRVSAVGGGGVRVRLSARSVGRVALTDIHDGAVEECLAGLQAGQYCQAVVLGPDTSASPDSGQEASGRKRGGRSSGAAAGQLLLSLRPSAGGRCAAHGAAQRRQGGAGAEVAAGQLQPAQLKPGQKVRACIFHR</sequence>
<dbReference type="OrthoDB" id="412781at2759"/>
<feature type="region of interest" description="Disordered" evidence="1">
    <location>
        <begin position="1"/>
        <end position="24"/>
    </location>
</feature>
<feature type="domain" description="S1 motif" evidence="2">
    <location>
        <begin position="347"/>
        <end position="416"/>
    </location>
</feature>
<dbReference type="SMART" id="SM00316">
    <property type="entry name" value="S1"/>
    <property type="match status" value="7"/>
</dbReference>
<evidence type="ECO:0000313" key="3">
    <source>
        <dbReference type="EMBL" id="EFN56095.1"/>
    </source>
</evidence>
<evidence type="ECO:0000259" key="2">
    <source>
        <dbReference type="PROSITE" id="PS50126"/>
    </source>
</evidence>
<dbReference type="PANTHER" id="PTHR23270">
    <property type="entry name" value="PROGRAMMED CELL DEATH PROTEIN 11 PRE-RRNA PROCESSING PROTEIN RRP5"/>
    <property type="match status" value="1"/>
</dbReference>
<dbReference type="KEGG" id="cvr:CHLNCDRAFT_145628"/>
<dbReference type="STRING" id="554065.E1ZDW0"/>
<feature type="domain" description="S1 motif" evidence="2">
    <location>
        <begin position="439"/>
        <end position="508"/>
    </location>
</feature>
<feature type="region of interest" description="Disordered" evidence="1">
    <location>
        <begin position="1316"/>
        <end position="1337"/>
    </location>
</feature>
<gene>
    <name evidence="3" type="ORF">CHLNCDRAFT_145628</name>
</gene>
<feature type="domain" description="S1 motif" evidence="2">
    <location>
        <begin position="1168"/>
        <end position="1239"/>
    </location>
</feature>
<dbReference type="InParanoid" id="E1ZDW0"/>
<dbReference type="eggNOG" id="KOG1070">
    <property type="taxonomic scope" value="Eukaryota"/>
</dbReference>
<dbReference type="Proteomes" id="UP000008141">
    <property type="component" value="Unassembled WGS sequence"/>
</dbReference>
<keyword evidence="4" id="KW-1185">Reference proteome</keyword>
<dbReference type="InterPro" id="IPR003029">
    <property type="entry name" value="S1_domain"/>
</dbReference>
<dbReference type="InterPro" id="IPR057302">
    <property type="entry name" value="Rrp5_S1"/>
</dbReference>
<name>E1ZDW0_CHLVA</name>
<dbReference type="RefSeq" id="XP_005848197.1">
    <property type="nucleotide sequence ID" value="XM_005848135.1"/>
</dbReference>
<evidence type="ECO:0000256" key="1">
    <source>
        <dbReference type="SAM" id="MobiDB-lite"/>
    </source>
</evidence>
<proteinExistence type="predicted"/>
<feature type="domain" description="S1 motif" evidence="2">
    <location>
        <begin position="870"/>
        <end position="935"/>
    </location>
</feature>
<dbReference type="PROSITE" id="PS50126">
    <property type="entry name" value="S1"/>
    <property type="match status" value="7"/>
</dbReference>
<feature type="domain" description="S1 motif" evidence="2">
    <location>
        <begin position="763"/>
        <end position="832"/>
    </location>
</feature>
<organism evidence="4">
    <name type="scientific">Chlorella variabilis</name>
    <name type="common">Green alga</name>
    <dbReference type="NCBI Taxonomy" id="554065"/>
    <lineage>
        <taxon>Eukaryota</taxon>
        <taxon>Viridiplantae</taxon>
        <taxon>Chlorophyta</taxon>
        <taxon>core chlorophytes</taxon>
        <taxon>Trebouxiophyceae</taxon>
        <taxon>Chlorellales</taxon>
        <taxon>Chlorellaceae</taxon>
        <taxon>Chlorella clade</taxon>
        <taxon>Chlorella</taxon>
    </lineage>
</organism>
<evidence type="ECO:0000313" key="4">
    <source>
        <dbReference type="Proteomes" id="UP000008141"/>
    </source>
</evidence>
<feature type="compositionally biased region" description="Polar residues" evidence="1">
    <location>
        <begin position="1317"/>
        <end position="1326"/>
    </location>
</feature>
<reference evidence="3 4" key="1">
    <citation type="journal article" date="2010" name="Plant Cell">
        <title>The Chlorella variabilis NC64A genome reveals adaptation to photosymbiosis, coevolution with viruses, and cryptic sex.</title>
        <authorList>
            <person name="Blanc G."/>
            <person name="Duncan G."/>
            <person name="Agarkova I."/>
            <person name="Borodovsky M."/>
            <person name="Gurnon J."/>
            <person name="Kuo A."/>
            <person name="Lindquist E."/>
            <person name="Lucas S."/>
            <person name="Pangilinan J."/>
            <person name="Polle J."/>
            <person name="Salamov A."/>
            <person name="Terry A."/>
            <person name="Yamada T."/>
            <person name="Dunigan D.D."/>
            <person name="Grigoriev I.V."/>
            <person name="Claverie J.M."/>
            <person name="Van Etten J.L."/>
        </authorList>
    </citation>
    <scope>NUCLEOTIDE SEQUENCE [LARGE SCALE GENOMIC DNA]</scope>
    <source>
        <strain evidence="3 4">NC64A</strain>
    </source>
</reference>
<dbReference type="FunCoup" id="E1ZDW0">
    <property type="interactions" value="1687"/>
</dbReference>
<feature type="domain" description="S1 motif" evidence="2">
    <location>
        <begin position="528"/>
        <end position="597"/>
    </location>
</feature>
<accession>E1ZDW0</accession>
<dbReference type="GO" id="GO:0032040">
    <property type="term" value="C:small-subunit processome"/>
    <property type="evidence" value="ECO:0007669"/>
    <property type="project" value="TreeGrafter"/>
</dbReference>
<dbReference type="Gene3D" id="2.40.50.140">
    <property type="entry name" value="Nucleic acid-binding proteins"/>
    <property type="match status" value="6"/>
</dbReference>
<feature type="compositionally biased region" description="Polar residues" evidence="1">
    <location>
        <begin position="1082"/>
        <end position="1092"/>
    </location>
</feature>
<dbReference type="GO" id="GO:0006364">
    <property type="term" value="P:rRNA processing"/>
    <property type="evidence" value="ECO:0007669"/>
    <property type="project" value="InterPro"/>
</dbReference>
<dbReference type="OMA" id="GQYLRAY"/>
<dbReference type="SUPFAM" id="SSF50249">
    <property type="entry name" value="Nucleic acid-binding proteins"/>
    <property type="match status" value="5"/>
</dbReference>
<dbReference type="EMBL" id="GL433843">
    <property type="protein sequence ID" value="EFN56095.1"/>
    <property type="molecule type" value="Genomic_DNA"/>
</dbReference>
<dbReference type="Pfam" id="PF23459">
    <property type="entry name" value="S1_RRP5"/>
    <property type="match status" value="5"/>
</dbReference>
<dbReference type="InterPro" id="IPR045209">
    <property type="entry name" value="Rrp5"/>
</dbReference>
<dbReference type="PANTHER" id="PTHR23270:SF10">
    <property type="entry name" value="PROTEIN RRP5 HOMOLOG"/>
    <property type="match status" value="1"/>
</dbReference>
<dbReference type="FunFam" id="2.40.50.140:FF:000103">
    <property type="entry name" value="protein RRP5 homolog"/>
    <property type="match status" value="2"/>
</dbReference>
<dbReference type="InterPro" id="IPR012340">
    <property type="entry name" value="NA-bd_OB-fold"/>
</dbReference>
<dbReference type="CDD" id="cd05695">
    <property type="entry name" value="S1_Rrp5_repeat_hs3"/>
    <property type="match status" value="1"/>
</dbReference>
<protein>
    <recommendedName>
        <fullName evidence="2">S1 motif domain-containing protein</fullName>
    </recommendedName>
</protein>
<feature type="region of interest" description="Disordered" evidence="1">
    <location>
        <begin position="1065"/>
        <end position="1092"/>
    </location>
</feature>
<dbReference type="GeneID" id="17355227"/>
<dbReference type="InterPro" id="IPR057300">
    <property type="entry name" value="OB_Rrp5"/>
</dbReference>
<feature type="domain" description="S1 motif" evidence="2">
    <location>
        <begin position="1258"/>
        <end position="1349"/>
    </location>
</feature>
<dbReference type="GO" id="GO:0003723">
    <property type="term" value="F:RNA binding"/>
    <property type="evidence" value="ECO:0007669"/>
    <property type="project" value="TreeGrafter"/>
</dbReference>